<comment type="caution">
    <text evidence="1">The sequence shown here is derived from an EMBL/GenBank/DDBJ whole genome shotgun (WGS) entry which is preliminary data.</text>
</comment>
<name>A0A498IHP5_MALDO</name>
<dbReference type="AlphaFoldDB" id="A0A498IHP5"/>
<proteinExistence type="predicted"/>
<keyword evidence="2" id="KW-1185">Reference proteome</keyword>
<evidence type="ECO:0000313" key="1">
    <source>
        <dbReference type="EMBL" id="RXH80753.1"/>
    </source>
</evidence>
<dbReference type="EMBL" id="RDQH01000338">
    <property type="protein sequence ID" value="RXH80753.1"/>
    <property type="molecule type" value="Genomic_DNA"/>
</dbReference>
<reference evidence="1 2" key="1">
    <citation type="submission" date="2018-10" db="EMBL/GenBank/DDBJ databases">
        <title>A high-quality apple genome assembly.</title>
        <authorList>
            <person name="Hu J."/>
        </authorList>
    </citation>
    <scope>NUCLEOTIDE SEQUENCE [LARGE SCALE GENOMIC DNA]</scope>
    <source>
        <strain evidence="2">cv. HFTH1</strain>
        <tissue evidence="1">Young leaf</tissue>
    </source>
</reference>
<gene>
    <name evidence="1" type="ORF">DVH24_004667</name>
</gene>
<accession>A0A498IHP5</accession>
<sequence>MFVAGISAGDVSWPTSTQLPWRLAPVEGCCRASASFLGVVGQVSSGKSRRASLVGQDSSGKALRARLKEKVGRLLAPQVTSDFSFIKDCRGWVKST</sequence>
<protein>
    <submittedName>
        <fullName evidence="1">Uncharacterized protein</fullName>
    </submittedName>
</protein>
<evidence type="ECO:0000313" key="2">
    <source>
        <dbReference type="Proteomes" id="UP000290289"/>
    </source>
</evidence>
<organism evidence="1 2">
    <name type="scientific">Malus domestica</name>
    <name type="common">Apple</name>
    <name type="synonym">Pyrus malus</name>
    <dbReference type="NCBI Taxonomy" id="3750"/>
    <lineage>
        <taxon>Eukaryota</taxon>
        <taxon>Viridiplantae</taxon>
        <taxon>Streptophyta</taxon>
        <taxon>Embryophyta</taxon>
        <taxon>Tracheophyta</taxon>
        <taxon>Spermatophyta</taxon>
        <taxon>Magnoliopsida</taxon>
        <taxon>eudicotyledons</taxon>
        <taxon>Gunneridae</taxon>
        <taxon>Pentapetalae</taxon>
        <taxon>rosids</taxon>
        <taxon>fabids</taxon>
        <taxon>Rosales</taxon>
        <taxon>Rosaceae</taxon>
        <taxon>Amygdaloideae</taxon>
        <taxon>Maleae</taxon>
        <taxon>Malus</taxon>
    </lineage>
</organism>
<dbReference type="Proteomes" id="UP000290289">
    <property type="component" value="Chromosome 12"/>
</dbReference>